<proteinExistence type="predicted"/>
<evidence type="ECO:0000313" key="2">
    <source>
        <dbReference type="Proteomes" id="UP000005755"/>
    </source>
</evidence>
<gene>
    <name evidence="1" type="ORF">HCCG_00351</name>
</gene>
<organism evidence="1 2">
    <name type="scientific">Helicobacter cinaedi CCUG 18818 = ATCC BAA-847</name>
    <dbReference type="NCBI Taxonomy" id="537971"/>
    <lineage>
        <taxon>Bacteria</taxon>
        <taxon>Pseudomonadati</taxon>
        <taxon>Campylobacterota</taxon>
        <taxon>Epsilonproteobacteria</taxon>
        <taxon>Campylobacterales</taxon>
        <taxon>Helicobacteraceae</taxon>
        <taxon>Helicobacter</taxon>
    </lineage>
</organism>
<evidence type="ECO:0000313" key="1">
    <source>
        <dbReference type="EMBL" id="EFR45805.1"/>
    </source>
</evidence>
<sequence>MLKLLIHFTSFDKTLNFKVLGISRDEKKYNMASCVLCFYYVLCCMGR</sequence>
<accession>A0ABN0B8E9</accession>
<reference evidence="2" key="1">
    <citation type="journal article" date="2014" name="Genome Announc.">
        <title>Draft genome sequences of six enterohepatic helicobacter species isolated from humans and one from rhesus macaques.</title>
        <authorList>
            <person name="Shen Z."/>
            <person name="Sheh A."/>
            <person name="Young S.K."/>
            <person name="Abouelliel A."/>
            <person name="Ward D.V."/>
            <person name="Earl A.M."/>
            <person name="Fox J.G."/>
        </authorList>
    </citation>
    <scope>NUCLEOTIDE SEQUENCE [LARGE SCALE GENOMIC DNA]</scope>
    <source>
        <strain evidence="2">CCUG 18818</strain>
    </source>
</reference>
<protein>
    <submittedName>
        <fullName evidence="1">Uncharacterized protein</fullName>
    </submittedName>
</protein>
<name>A0ABN0B8E9_9HELI</name>
<keyword evidence="2" id="KW-1185">Reference proteome</keyword>
<dbReference type="Proteomes" id="UP000005755">
    <property type="component" value="Unassembled WGS sequence"/>
</dbReference>
<dbReference type="EMBL" id="DS990391">
    <property type="protein sequence ID" value="EFR45805.1"/>
    <property type="molecule type" value="Genomic_DNA"/>
</dbReference>